<dbReference type="Proteomes" id="UP000824890">
    <property type="component" value="Unassembled WGS sequence"/>
</dbReference>
<gene>
    <name evidence="2" type="ORF">HID58_079834</name>
</gene>
<evidence type="ECO:0000313" key="3">
    <source>
        <dbReference type="Proteomes" id="UP000824890"/>
    </source>
</evidence>
<evidence type="ECO:0000313" key="2">
    <source>
        <dbReference type="EMBL" id="KAH0862623.1"/>
    </source>
</evidence>
<name>A0ABQ7Y353_BRANA</name>
<organism evidence="2 3">
    <name type="scientific">Brassica napus</name>
    <name type="common">Rape</name>
    <dbReference type="NCBI Taxonomy" id="3708"/>
    <lineage>
        <taxon>Eukaryota</taxon>
        <taxon>Viridiplantae</taxon>
        <taxon>Streptophyta</taxon>
        <taxon>Embryophyta</taxon>
        <taxon>Tracheophyta</taxon>
        <taxon>Spermatophyta</taxon>
        <taxon>Magnoliopsida</taxon>
        <taxon>eudicotyledons</taxon>
        <taxon>Gunneridae</taxon>
        <taxon>Pentapetalae</taxon>
        <taxon>rosids</taxon>
        <taxon>malvids</taxon>
        <taxon>Brassicales</taxon>
        <taxon>Brassicaceae</taxon>
        <taxon>Brassiceae</taxon>
        <taxon>Brassica</taxon>
    </lineage>
</organism>
<sequence length="243" mass="27549">YSEKVLDSVLGADYTASWDSVKILQVSTRDKNALYHLRYAFQITIHSLWREMNDMRHGEAATNAIQLEKLIEKQILNKISIPTDHKTPSSKGSWLSGYPNGRDNGKEDIVDEVVGERESQTEVALATLNAEMHKNMSKMAKAVADAAGKSAAAMTKPVSIKETKEKENGEEERRKELMTKMAKDNKGDRNEYFAKKKKKNPIVPLLGDFFFLKKKRYSTEISLRERRDLFTLPLPLCALAETP</sequence>
<protein>
    <submittedName>
        <fullName evidence="2">Uncharacterized protein</fullName>
    </submittedName>
</protein>
<reference evidence="2 3" key="1">
    <citation type="submission" date="2021-05" db="EMBL/GenBank/DDBJ databases">
        <title>Genome Assembly of Synthetic Allotetraploid Brassica napus Reveals Homoeologous Exchanges between Subgenomes.</title>
        <authorList>
            <person name="Davis J.T."/>
        </authorList>
    </citation>
    <scope>NUCLEOTIDE SEQUENCE [LARGE SCALE GENOMIC DNA]</scope>
    <source>
        <strain evidence="3">cv. Da-Ae</strain>
        <tissue evidence="2">Seedling</tissue>
    </source>
</reference>
<accession>A0ABQ7Y353</accession>
<feature type="region of interest" description="Disordered" evidence="1">
    <location>
        <begin position="82"/>
        <end position="102"/>
    </location>
</feature>
<evidence type="ECO:0000256" key="1">
    <source>
        <dbReference type="SAM" id="MobiDB-lite"/>
    </source>
</evidence>
<dbReference type="EMBL" id="JAGKQM010000018">
    <property type="protein sequence ID" value="KAH0862623.1"/>
    <property type="molecule type" value="Genomic_DNA"/>
</dbReference>
<comment type="caution">
    <text evidence="2">The sequence shown here is derived from an EMBL/GenBank/DDBJ whole genome shotgun (WGS) entry which is preliminary data.</text>
</comment>
<feature type="non-terminal residue" evidence="2">
    <location>
        <position position="1"/>
    </location>
</feature>
<keyword evidence="3" id="KW-1185">Reference proteome</keyword>
<proteinExistence type="predicted"/>